<dbReference type="AlphaFoldDB" id="A0A8S0RLJ2"/>
<name>A0A8S0RLJ2_OLEEU</name>
<comment type="caution">
    <text evidence="2">The sequence shown here is derived from an EMBL/GenBank/DDBJ whole genome shotgun (WGS) entry which is preliminary data.</text>
</comment>
<dbReference type="Gramene" id="OE9A014921T1">
    <property type="protein sequence ID" value="OE9A014921C1"/>
    <property type="gene ID" value="OE9A014921"/>
</dbReference>
<dbReference type="Proteomes" id="UP000594638">
    <property type="component" value="Unassembled WGS sequence"/>
</dbReference>
<proteinExistence type="predicted"/>
<evidence type="ECO:0000313" key="2">
    <source>
        <dbReference type="EMBL" id="CAA2980284.1"/>
    </source>
</evidence>
<dbReference type="OrthoDB" id="6415790at2759"/>
<dbReference type="EMBL" id="CACTIH010003644">
    <property type="protein sequence ID" value="CAA2980284.1"/>
    <property type="molecule type" value="Genomic_DNA"/>
</dbReference>
<sequence length="146" mass="17486">MNYKSESESSEIKENWLKEPITKVYSRRRKPKINSHDSRIDLETGGMSFFEYTSEKERNKSEAHHSEDKDETKLSPARKLEDLEKREWYIVEKSGEKTKYSLSVLKRWSEKTEHAFKFKVCREDQKEENAMWLRDAINMAFPNNSK</sequence>
<evidence type="ECO:0000256" key="1">
    <source>
        <dbReference type="SAM" id="MobiDB-lite"/>
    </source>
</evidence>
<keyword evidence="3" id="KW-1185">Reference proteome</keyword>
<feature type="region of interest" description="Disordered" evidence="1">
    <location>
        <begin position="53"/>
        <end position="78"/>
    </location>
</feature>
<accession>A0A8S0RLJ2</accession>
<gene>
    <name evidence="2" type="ORF">OLEA9_A014921</name>
</gene>
<dbReference type="Gramene" id="OE9A014921T5">
    <property type="protein sequence ID" value="OE9A014921C5"/>
    <property type="gene ID" value="OE9A014921"/>
</dbReference>
<dbReference type="Gramene" id="OE9A014921T2">
    <property type="protein sequence ID" value="OE9A014921C2"/>
    <property type="gene ID" value="OE9A014921"/>
</dbReference>
<reference evidence="2 3" key="1">
    <citation type="submission" date="2019-12" db="EMBL/GenBank/DDBJ databases">
        <authorList>
            <person name="Alioto T."/>
            <person name="Alioto T."/>
            <person name="Gomez Garrido J."/>
        </authorList>
    </citation>
    <scope>NUCLEOTIDE SEQUENCE [LARGE SCALE GENOMIC DNA]</scope>
</reference>
<dbReference type="Gene3D" id="3.30.1490.40">
    <property type="match status" value="1"/>
</dbReference>
<dbReference type="Gramene" id="OE9A014921T3">
    <property type="protein sequence ID" value="OE9A014921C3"/>
    <property type="gene ID" value="OE9A014921"/>
</dbReference>
<protein>
    <submittedName>
        <fullName evidence="2">Uncharacterized protein</fullName>
    </submittedName>
</protein>
<organism evidence="2 3">
    <name type="scientific">Olea europaea subsp. europaea</name>
    <dbReference type="NCBI Taxonomy" id="158383"/>
    <lineage>
        <taxon>Eukaryota</taxon>
        <taxon>Viridiplantae</taxon>
        <taxon>Streptophyta</taxon>
        <taxon>Embryophyta</taxon>
        <taxon>Tracheophyta</taxon>
        <taxon>Spermatophyta</taxon>
        <taxon>Magnoliopsida</taxon>
        <taxon>eudicotyledons</taxon>
        <taxon>Gunneridae</taxon>
        <taxon>Pentapetalae</taxon>
        <taxon>asterids</taxon>
        <taxon>lamiids</taxon>
        <taxon>Lamiales</taxon>
        <taxon>Oleaceae</taxon>
        <taxon>Oleeae</taxon>
        <taxon>Olea</taxon>
    </lineage>
</organism>
<dbReference type="InterPro" id="IPR035445">
    <property type="entry name" value="GYF-like_dom_sf"/>
</dbReference>
<evidence type="ECO:0000313" key="3">
    <source>
        <dbReference type="Proteomes" id="UP000594638"/>
    </source>
</evidence>